<accession>A0A4Y2B356</accession>
<keyword evidence="2" id="KW-1185">Reference proteome</keyword>
<organism evidence="1 2">
    <name type="scientific">Araneus ventricosus</name>
    <name type="common">Orbweaver spider</name>
    <name type="synonym">Epeira ventricosa</name>
    <dbReference type="NCBI Taxonomy" id="182803"/>
    <lineage>
        <taxon>Eukaryota</taxon>
        <taxon>Metazoa</taxon>
        <taxon>Ecdysozoa</taxon>
        <taxon>Arthropoda</taxon>
        <taxon>Chelicerata</taxon>
        <taxon>Arachnida</taxon>
        <taxon>Araneae</taxon>
        <taxon>Araneomorphae</taxon>
        <taxon>Entelegynae</taxon>
        <taxon>Araneoidea</taxon>
        <taxon>Araneidae</taxon>
        <taxon>Araneus</taxon>
    </lineage>
</organism>
<evidence type="ECO:0000313" key="2">
    <source>
        <dbReference type="Proteomes" id="UP000499080"/>
    </source>
</evidence>
<reference evidence="1 2" key="1">
    <citation type="journal article" date="2019" name="Sci. Rep.">
        <title>Orb-weaving spider Araneus ventricosus genome elucidates the spidroin gene catalogue.</title>
        <authorList>
            <person name="Kono N."/>
            <person name="Nakamura H."/>
            <person name="Ohtoshi R."/>
            <person name="Moran D.A.P."/>
            <person name="Shinohara A."/>
            <person name="Yoshida Y."/>
            <person name="Fujiwara M."/>
            <person name="Mori M."/>
            <person name="Tomita M."/>
            <person name="Arakawa K."/>
        </authorList>
    </citation>
    <scope>NUCLEOTIDE SEQUENCE [LARGE SCALE GENOMIC DNA]</scope>
</reference>
<comment type="caution">
    <text evidence="1">The sequence shown here is derived from an EMBL/GenBank/DDBJ whole genome shotgun (WGS) entry which is preliminary data.</text>
</comment>
<evidence type="ECO:0000313" key="1">
    <source>
        <dbReference type="EMBL" id="GBL85909.1"/>
    </source>
</evidence>
<dbReference type="EMBL" id="BGPR01000045">
    <property type="protein sequence ID" value="GBL85909.1"/>
    <property type="molecule type" value="Genomic_DNA"/>
</dbReference>
<sequence length="151" mass="16659">MTVAATYSSSTEAGALVAITGHCLTPPVGDPLENDNPEDIIEREPYRMLSSTRRTASEGLSQTAISLFYKSALSLQPSGANEFIFGVHHRPKIMKILWLQEFGQKKRQGIQPPKVALQVGSMDKEEIFIEEIFIAGKGVNLKRSLKNLGSW</sequence>
<proteinExistence type="predicted"/>
<dbReference type="Proteomes" id="UP000499080">
    <property type="component" value="Unassembled WGS sequence"/>
</dbReference>
<gene>
    <name evidence="1" type="ORF">AVEN_63224_1</name>
</gene>
<dbReference type="AlphaFoldDB" id="A0A4Y2B356"/>
<name>A0A4Y2B356_ARAVE</name>
<protein>
    <submittedName>
        <fullName evidence="1">Uncharacterized protein</fullName>
    </submittedName>
</protein>